<accession>A0A154VYT8</accession>
<name>A0A154VYT8_9PROT</name>
<keyword evidence="3" id="KW-1185">Reference proteome</keyword>
<feature type="domain" description="PAS" evidence="1">
    <location>
        <begin position="25"/>
        <end position="76"/>
    </location>
</feature>
<comment type="caution">
    <text evidence="2">The sequence shown here is derived from an EMBL/GenBank/DDBJ whole genome shotgun (WGS) entry which is preliminary data.</text>
</comment>
<evidence type="ECO:0000259" key="1">
    <source>
        <dbReference type="PROSITE" id="PS50112"/>
    </source>
</evidence>
<evidence type="ECO:0000313" key="3">
    <source>
        <dbReference type="Proteomes" id="UP000076400"/>
    </source>
</evidence>
<dbReference type="EMBL" id="LPXN01000121">
    <property type="protein sequence ID" value="KZD06456.1"/>
    <property type="molecule type" value="Genomic_DNA"/>
</dbReference>
<dbReference type="Pfam" id="PF08447">
    <property type="entry name" value="PAS_3"/>
    <property type="match status" value="1"/>
</dbReference>
<organism evidence="2 3">
    <name type="scientific">Oceanibaculum pacificum</name>
    <dbReference type="NCBI Taxonomy" id="580166"/>
    <lineage>
        <taxon>Bacteria</taxon>
        <taxon>Pseudomonadati</taxon>
        <taxon>Pseudomonadota</taxon>
        <taxon>Alphaproteobacteria</taxon>
        <taxon>Rhodospirillales</taxon>
        <taxon>Oceanibaculaceae</taxon>
        <taxon>Oceanibaculum</taxon>
    </lineage>
</organism>
<dbReference type="SUPFAM" id="SSF55785">
    <property type="entry name" value="PYP-like sensor domain (PAS domain)"/>
    <property type="match status" value="1"/>
</dbReference>
<dbReference type="AlphaFoldDB" id="A0A154VYT8"/>
<dbReference type="InterPro" id="IPR000014">
    <property type="entry name" value="PAS"/>
</dbReference>
<dbReference type="PROSITE" id="PS50112">
    <property type="entry name" value="PAS"/>
    <property type="match status" value="1"/>
</dbReference>
<gene>
    <name evidence="2" type="ORF">AUP43_10725</name>
</gene>
<dbReference type="NCBIfam" id="TIGR00229">
    <property type="entry name" value="sensory_box"/>
    <property type="match status" value="1"/>
</dbReference>
<dbReference type="InterPro" id="IPR013655">
    <property type="entry name" value="PAS_fold_3"/>
</dbReference>
<dbReference type="CDD" id="cd00130">
    <property type="entry name" value="PAS"/>
    <property type="match status" value="1"/>
</dbReference>
<dbReference type="STRING" id="580166.AUP43_10725"/>
<dbReference type="Proteomes" id="UP000076400">
    <property type="component" value="Unassembled WGS sequence"/>
</dbReference>
<evidence type="ECO:0000313" key="2">
    <source>
        <dbReference type="EMBL" id="KZD06456.1"/>
    </source>
</evidence>
<dbReference type="RefSeq" id="WP_067557444.1">
    <property type="nucleotide sequence ID" value="NZ_LPXN01000121.1"/>
</dbReference>
<proteinExistence type="predicted"/>
<dbReference type="InterPro" id="IPR035965">
    <property type="entry name" value="PAS-like_dom_sf"/>
</dbReference>
<sequence length="173" mass="19662">MKLTTRPTGKARDFAEDEFLVSKTDARGRILYCNDIFVRLAGYTEAEMLGQPHSIVRHPDMPRAVFKLLWDRISSGHEVFAYVLNMAKTGDHYWVIAHVTPSHDASGQIVGYHSNRRRPDAAALAAIQPLYRELLAIEEGEADRKQGMNRAYEALQDRLKQIGKSYDEFVLSL</sequence>
<protein>
    <submittedName>
        <fullName evidence="2">Chemotaxis protein</fullName>
    </submittedName>
</protein>
<reference evidence="2 3" key="1">
    <citation type="submission" date="2015-12" db="EMBL/GenBank/DDBJ databases">
        <title>Genome sequence of Oceanibaculum pacificum MCCC 1A02656.</title>
        <authorList>
            <person name="Lu L."/>
            <person name="Lai Q."/>
            <person name="Shao Z."/>
            <person name="Qian P."/>
        </authorList>
    </citation>
    <scope>NUCLEOTIDE SEQUENCE [LARGE SCALE GENOMIC DNA]</scope>
    <source>
        <strain evidence="2 3">MCCC 1A02656</strain>
    </source>
</reference>
<dbReference type="Gene3D" id="3.30.450.20">
    <property type="entry name" value="PAS domain"/>
    <property type="match status" value="1"/>
</dbReference>